<proteinExistence type="predicted"/>
<sequence length="74" mass="7781">MGHMVNDPGGKRAEAAVQMYCVAAVTDSTATHARAQILDQWRGSHSTTFRGSGVSLGSDRELATVDHGSGDGHR</sequence>
<dbReference type="Proteomes" id="UP001165136">
    <property type="component" value="Unassembled WGS sequence"/>
</dbReference>
<organism evidence="2 3">
    <name type="scientific">Amycolatopsis taiwanensis</name>
    <dbReference type="NCBI Taxonomy" id="342230"/>
    <lineage>
        <taxon>Bacteria</taxon>
        <taxon>Bacillati</taxon>
        <taxon>Actinomycetota</taxon>
        <taxon>Actinomycetes</taxon>
        <taxon>Pseudonocardiales</taxon>
        <taxon>Pseudonocardiaceae</taxon>
        <taxon>Amycolatopsis</taxon>
    </lineage>
</organism>
<accession>A0A9W6R962</accession>
<dbReference type="AlphaFoldDB" id="A0A9W6R962"/>
<keyword evidence="3" id="KW-1185">Reference proteome</keyword>
<gene>
    <name evidence="2" type="ORF">Atai01_79580</name>
</gene>
<name>A0A9W6R962_9PSEU</name>
<feature type="region of interest" description="Disordered" evidence="1">
    <location>
        <begin position="49"/>
        <end position="74"/>
    </location>
</feature>
<protein>
    <submittedName>
        <fullName evidence="2">Uncharacterized protein</fullName>
    </submittedName>
</protein>
<dbReference type="EMBL" id="BSTI01000035">
    <property type="protein sequence ID" value="GLY71339.1"/>
    <property type="molecule type" value="Genomic_DNA"/>
</dbReference>
<feature type="compositionally biased region" description="Basic and acidic residues" evidence="1">
    <location>
        <begin position="58"/>
        <end position="74"/>
    </location>
</feature>
<reference evidence="2" key="1">
    <citation type="submission" date="2023-03" db="EMBL/GenBank/DDBJ databases">
        <title>Amycolatopsis taiwanensis NBRC 103393.</title>
        <authorList>
            <person name="Ichikawa N."/>
            <person name="Sato H."/>
            <person name="Tonouchi N."/>
        </authorList>
    </citation>
    <scope>NUCLEOTIDE SEQUENCE</scope>
    <source>
        <strain evidence="2">NBRC 103393</strain>
    </source>
</reference>
<evidence type="ECO:0000256" key="1">
    <source>
        <dbReference type="SAM" id="MobiDB-lite"/>
    </source>
</evidence>
<evidence type="ECO:0000313" key="2">
    <source>
        <dbReference type="EMBL" id="GLY71339.1"/>
    </source>
</evidence>
<evidence type="ECO:0000313" key="3">
    <source>
        <dbReference type="Proteomes" id="UP001165136"/>
    </source>
</evidence>
<comment type="caution">
    <text evidence="2">The sequence shown here is derived from an EMBL/GenBank/DDBJ whole genome shotgun (WGS) entry which is preliminary data.</text>
</comment>